<keyword evidence="3" id="KW-0175">Coiled coil</keyword>
<feature type="coiled-coil region" evidence="3">
    <location>
        <begin position="134"/>
        <end position="172"/>
    </location>
</feature>
<evidence type="ECO:0000256" key="4">
    <source>
        <dbReference type="SAM" id="MobiDB-lite"/>
    </source>
</evidence>
<gene>
    <name evidence="6" type="ORF">MERR_LOCUS47878</name>
</gene>
<feature type="domain" description="ENT" evidence="5">
    <location>
        <begin position="81"/>
        <end position="169"/>
    </location>
</feature>
<dbReference type="Proteomes" id="UP000467841">
    <property type="component" value="Unassembled WGS sequence"/>
</dbReference>
<comment type="subcellular location">
    <subcellularLocation>
        <location evidence="1">Nucleus</location>
    </subcellularLocation>
</comment>
<dbReference type="InterPro" id="IPR033485">
    <property type="entry name" value="EMSY-LIKE_plant"/>
</dbReference>
<dbReference type="SUPFAM" id="SSF158639">
    <property type="entry name" value="ENT-like"/>
    <property type="match status" value="1"/>
</dbReference>
<dbReference type="PROSITE" id="PS51138">
    <property type="entry name" value="ENT"/>
    <property type="match status" value="1"/>
</dbReference>
<reference evidence="6" key="1">
    <citation type="submission" date="2020-01" db="EMBL/GenBank/DDBJ databases">
        <authorList>
            <person name="Mishra B."/>
        </authorList>
    </citation>
    <scope>NUCLEOTIDE SEQUENCE [LARGE SCALE GENOMIC DNA]</scope>
</reference>
<comment type="caution">
    <text evidence="6">The sequence shown here is derived from an EMBL/GenBank/DDBJ whole genome shotgun (WGS) entry which is preliminary data.</text>
</comment>
<dbReference type="OrthoDB" id="1063418at2759"/>
<dbReference type="EMBL" id="CACVBM020001829">
    <property type="protein sequence ID" value="CAA7060642.1"/>
    <property type="molecule type" value="Genomic_DNA"/>
</dbReference>
<dbReference type="PANTHER" id="PTHR33432">
    <property type="entry name" value="PROTEIN EMSY-LIKE 4"/>
    <property type="match status" value="1"/>
</dbReference>
<dbReference type="InterPro" id="IPR005491">
    <property type="entry name" value="ENT_dom"/>
</dbReference>
<feature type="region of interest" description="Disordered" evidence="4">
    <location>
        <begin position="1"/>
        <end position="70"/>
    </location>
</feature>
<evidence type="ECO:0000256" key="2">
    <source>
        <dbReference type="ARBA" id="ARBA00023242"/>
    </source>
</evidence>
<organism evidence="6 7">
    <name type="scientific">Microthlaspi erraticum</name>
    <dbReference type="NCBI Taxonomy" id="1685480"/>
    <lineage>
        <taxon>Eukaryota</taxon>
        <taxon>Viridiplantae</taxon>
        <taxon>Streptophyta</taxon>
        <taxon>Embryophyta</taxon>
        <taxon>Tracheophyta</taxon>
        <taxon>Spermatophyta</taxon>
        <taxon>Magnoliopsida</taxon>
        <taxon>eudicotyledons</taxon>
        <taxon>Gunneridae</taxon>
        <taxon>Pentapetalae</taxon>
        <taxon>rosids</taxon>
        <taxon>malvids</taxon>
        <taxon>Brassicales</taxon>
        <taxon>Brassicaceae</taxon>
        <taxon>Coluteocarpeae</taxon>
        <taxon>Microthlaspi</taxon>
    </lineage>
</organism>
<evidence type="ECO:0000259" key="5">
    <source>
        <dbReference type="PROSITE" id="PS51138"/>
    </source>
</evidence>
<dbReference type="InterPro" id="IPR036142">
    <property type="entry name" value="ENT_dom-like_sf"/>
</dbReference>
<evidence type="ECO:0000313" key="7">
    <source>
        <dbReference type="Proteomes" id="UP000467841"/>
    </source>
</evidence>
<evidence type="ECO:0000256" key="1">
    <source>
        <dbReference type="ARBA" id="ARBA00004123"/>
    </source>
</evidence>
<name>A0A6D2LK83_9BRAS</name>
<dbReference type="GO" id="GO:0050832">
    <property type="term" value="P:defense response to fungus"/>
    <property type="evidence" value="ECO:0007669"/>
    <property type="project" value="InterPro"/>
</dbReference>
<dbReference type="PANTHER" id="PTHR33432:SF17">
    <property type="entry name" value="EMSY N TERMINUS (ENT) DOMAIN-CONTAINING PROTEIN"/>
    <property type="match status" value="1"/>
</dbReference>
<accession>A0A6D2LK83</accession>
<dbReference type="AlphaFoldDB" id="A0A6D2LK83"/>
<dbReference type="Gene3D" id="1.10.1240.40">
    <property type="entry name" value="ENT domain"/>
    <property type="match status" value="1"/>
</dbReference>
<evidence type="ECO:0000313" key="6">
    <source>
        <dbReference type="EMBL" id="CAA7060642.1"/>
    </source>
</evidence>
<dbReference type="GO" id="GO:0005634">
    <property type="term" value="C:nucleus"/>
    <property type="evidence" value="ECO:0007669"/>
    <property type="project" value="UniProtKB-SubCell"/>
</dbReference>
<protein>
    <recommendedName>
        <fullName evidence="5">ENT domain-containing protein</fullName>
    </recommendedName>
</protein>
<proteinExistence type="predicted"/>
<keyword evidence="2" id="KW-0539">Nucleus</keyword>
<evidence type="ECO:0000256" key="3">
    <source>
        <dbReference type="SAM" id="Coils"/>
    </source>
</evidence>
<keyword evidence="7" id="KW-1185">Reference proteome</keyword>
<dbReference type="Pfam" id="PF03735">
    <property type="entry name" value="ENT"/>
    <property type="match status" value="1"/>
</dbReference>
<dbReference type="SMART" id="SM01191">
    <property type="entry name" value="ENT"/>
    <property type="match status" value="1"/>
</dbReference>
<feature type="compositionally biased region" description="Acidic residues" evidence="4">
    <location>
        <begin position="45"/>
        <end position="70"/>
    </location>
</feature>
<sequence>MADEKDPPPDSIQPESPAEDPTHLPLERSAIAEKSLPGSSRATESEPESDPESESGSESDSESGSESDIEETVEIFAQEYKKKKLEQLQRKAFFSVLYTFNKASDSITATKRNEIIENLRNEFNISQETHFSFASNIQKTLIAQQQRAANLEQNLLAQQQRLNKEMEMLTGKLLTMHEKNPKTAASVPVSSASTSGSGWGNVNPESLVGKFVSVNMPDTGQFEDFEIKEYDAEQGLHRFENIDPNAMEMDEMMSWMDVREIPPEDIKWKAGEKPDLPTD</sequence>